<evidence type="ECO:0000256" key="1">
    <source>
        <dbReference type="SAM" id="Phobius"/>
    </source>
</evidence>
<evidence type="ECO:0000313" key="3">
    <source>
        <dbReference type="Proteomes" id="UP000182034"/>
    </source>
</evidence>
<dbReference type="Proteomes" id="UP000182034">
    <property type="component" value="Unassembled WGS sequence"/>
</dbReference>
<keyword evidence="3" id="KW-1185">Reference proteome</keyword>
<feature type="transmembrane region" description="Helical" evidence="1">
    <location>
        <begin position="73"/>
        <end position="91"/>
    </location>
</feature>
<proteinExistence type="predicted"/>
<gene>
    <name evidence="2" type="ORF">SAMN05216324_1144</name>
</gene>
<dbReference type="STRING" id="1612149.SAMN05216324_1144"/>
<protein>
    <submittedName>
        <fullName evidence="2">Uncharacterized protein</fullName>
    </submittedName>
</protein>
<evidence type="ECO:0000313" key="2">
    <source>
        <dbReference type="EMBL" id="SFZ95912.1"/>
    </source>
</evidence>
<name>A0A1K2IUP5_9FLAO</name>
<organism evidence="2 3">
    <name type="scientific">Chryseobacterium limigenitum</name>
    <dbReference type="NCBI Taxonomy" id="1612149"/>
    <lineage>
        <taxon>Bacteria</taxon>
        <taxon>Pseudomonadati</taxon>
        <taxon>Bacteroidota</taxon>
        <taxon>Flavobacteriia</taxon>
        <taxon>Flavobacteriales</taxon>
        <taxon>Weeksellaceae</taxon>
        <taxon>Chryseobacterium group</taxon>
        <taxon>Chryseobacterium</taxon>
    </lineage>
</organism>
<sequence length="92" mass="11006">MSLYKYENQADIIIFMAIFCFFSIMGIYSLVVDNLLYWMYRKNNMNAFLVSNSICFIYIVFSAINNDLKEYDPIYYFCAPVFFVLNILSFLF</sequence>
<keyword evidence="1" id="KW-0812">Transmembrane</keyword>
<dbReference type="EMBL" id="FPKW01000014">
    <property type="protein sequence ID" value="SFZ95912.1"/>
    <property type="molecule type" value="Genomic_DNA"/>
</dbReference>
<feature type="transmembrane region" description="Helical" evidence="1">
    <location>
        <begin position="12"/>
        <end position="32"/>
    </location>
</feature>
<accession>A0A1K2IUP5</accession>
<keyword evidence="1" id="KW-0472">Membrane</keyword>
<keyword evidence="1" id="KW-1133">Transmembrane helix</keyword>
<dbReference type="AlphaFoldDB" id="A0A1K2IUP5"/>
<reference evidence="3" key="1">
    <citation type="submission" date="2016-10" db="EMBL/GenBank/DDBJ databases">
        <authorList>
            <person name="Varghese N."/>
            <person name="Submissions S."/>
        </authorList>
    </citation>
    <scope>NUCLEOTIDE SEQUENCE [LARGE SCALE GENOMIC DNA]</scope>
    <source>
        <strain evidence="3">SUR2</strain>
    </source>
</reference>
<feature type="transmembrane region" description="Helical" evidence="1">
    <location>
        <begin position="44"/>
        <end position="61"/>
    </location>
</feature>